<dbReference type="SUPFAM" id="SSF49265">
    <property type="entry name" value="Fibronectin type III"/>
    <property type="match status" value="1"/>
</dbReference>
<feature type="domain" description="Fibronectin type-III" evidence="6">
    <location>
        <begin position="433"/>
        <end position="528"/>
    </location>
</feature>
<feature type="domain" description="Fibronectin type-III" evidence="6">
    <location>
        <begin position="529"/>
        <end position="627"/>
    </location>
</feature>
<dbReference type="SUPFAM" id="SSF48726">
    <property type="entry name" value="Immunoglobulin"/>
    <property type="match status" value="4"/>
</dbReference>
<feature type="domain" description="Ig-like" evidence="5">
    <location>
        <begin position="29"/>
        <end position="149"/>
    </location>
</feature>
<evidence type="ECO:0000313" key="8">
    <source>
        <dbReference type="Proteomes" id="UP000007648"/>
    </source>
</evidence>
<dbReference type="Ensembl" id="ENSSHAT00000012888.2">
    <property type="protein sequence ID" value="ENSSHAP00000012783.2"/>
    <property type="gene ID" value="ENSSHAG00000010940.2"/>
</dbReference>
<organism evidence="7 8">
    <name type="scientific">Sarcophilus harrisii</name>
    <name type="common">Tasmanian devil</name>
    <name type="synonym">Sarcophilus laniarius</name>
    <dbReference type="NCBI Taxonomy" id="9305"/>
    <lineage>
        <taxon>Eukaryota</taxon>
        <taxon>Metazoa</taxon>
        <taxon>Chordata</taxon>
        <taxon>Craniata</taxon>
        <taxon>Vertebrata</taxon>
        <taxon>Euteleostomi</taxon>
        <taxon>Mammalia</taxon>
        <taxon>Metatheria</taxon>
        <taxon>Dasyuromorphia</taxon>
        <taxon>Dasyuridae</taxon>
        <taxon>Sarcophilus</taxon>
    </lineage>
</organism>
<dbReference type="STRING" id="9305.ENSSHAP00000012783"/>
<dbReference type="InterPro" id="IPR036116">
    <property type="entry name" value="FN3_sf"/>
</dbReference>
<dbReference type="InterPro" id="IPR007110">
    <property type="entry name" value="Ig-like_dom"/>
</dbReference>
<dbReference type="eggNOG" id="KOG4221">
    <property type="taxonomic scope" value="Eukaryota"/>
</dbReference>
<evidence type="ECO:0000259" key="6">
    <source>
        <dbReference type="PROSITE" id="PS50853"/>
    </source>
</evidence>
<feature type="domain" description="Ig-like" evidence="5">
    <location>
        <begin position="154"/>
        <end position="241"/>
    </location>
</feature>
<evidence type="ECO:0000259" key="5">
    <source>
        <dbReference type="PROSITE" id="PS50835"/>
    </source>
</evidence>
<dbReference type="Gene3D" id="2.60.40.10">
    <property type="entry name" value="Immunoglobulins"/>
    <property type="match status" value="5"/>
</dbReference>
<evidence type="ECO:0008006" key="9">
    <source>
        <dbReference type="Google" id="ProtNLM"/>
    </source>
</evidence>
<protein>
    <recommendedName>
        <fullName evidence="9">Immunoglobulin superfamily DCC subclass member 3</fullName>
    </recommendedName>
</protein>
<evidence type="ECO:0000256" key="1">
    <source>
        <dbReference type="ARBA" id="ARBA00022737"/>
    </source>
</evidence>
<reference evidence="7" key="2">
    <citation type="submission" date="2025-08" db="UniProtKB">
        <authorList>
            <consortium name="Ensembl"/>
        </authorList>
    </citation>
    <scope>IDENTIFICATION</scope>
</reference>
<feature type="region of interest" description="Disordered" evidence="4">
    <location>
        <begin position="1"/>
        <end position="44"/>
    </location>
</feature>
<dbReference type="SMART" id="SM00408">
    <property type="entry name" value="IGc2"/>
    <property type="match status" value="3"/>
</dbReference>
<name>G3WBH8_SARHA</name>
<evidence type="ECO:0000256" key="3">
    <source>
        <dbReference type="ARBA" id="ARBA00023319"/>
    </source>
</evidence>
<evidence type="ECO:0000256" key="4">
    <source>
        <dbReference type="SAM" id="MobiDB-lite"/>
    </source>
</evidence>
<dbReference type="PANTHER" id="PTHR44170:SF40">
    <property type="entry name" value="IMMUNOGLOBULIN SUPERFAMILY DCC SUBCLASS MEMBER 3 ISOFORM X1-RELATED"/>
    <property type="match status" value="1"/>
</dbReference>
<dbReference type="InParanoid" id="G3WBH8"/>
<dbReference type="PROSITE" id="PS50853">
    <property type="entry name" value="FN3"/>
    <property type="match status" value="2"/>
</dbReference>
<dbReference type="InterPro" id="IPR003598">
    <property type="entry name" value="Ig_sub2"/>
</dbReference>
<keyword evidence="8" id="KW-1185">Reference proteome</keyword>
<dbReference type="InterPro" id="IPR013783">
    <property type="entry name" value="Ig-like_fold"/>
</dbReference>
<dbReference type="AlphaFoldDB" id="G3WBH8"/>
<accession>G3WBH8</accession>
<dbReference type="SMART" id="SM00060">
    <property type="entry name" value="FN3"/>
    <property type="match status" value="2"/>
</dbReference>
<proteinExistence type="predicted"/>
<dbReference type="InterPro" id="IPR003599">
    <property type="entry name" value="Ig_sub"/>
</dbReference>
<dbReference type="HOGENOM" id="CLU_018612_2_0_1"/>
<dbReference type="Pfam" id="PF00041">
    <property type="entry name" value="fn3"/>
    <property type="match status" value="2"/>
</dbReference>
<dbReference type="CDD" id="cd00096">
    <property type="entry name" value="Ig"/>
    <property type="match status" value="1"/>
</dbReference>
<dbReference type="PANTHER" id="PTHR44170">
    <property type="entry name" value="PROTEIN SIDEKICK"/>
    <property type="match status" value="1"/>
</dbReference>
<dbReference type="SMART" id="SM00409">
    <property type="entry name" value="IG"/>
    <property type="match status" value="4"/>
</dbReference>
<dbReference type="CDD" id="cd00063">
    <property type="entry name" value="FN3"/>
    <property type="match status" value="2"/>
</dbReference>
<dbReference type="PROSITE" id="PS50835">
    <property type="entry name" value="IG_LIKE"/>
    <property type="match status" value="3"/>
</dbReference>
<dbReference type="GO" id="GO:0016020">
    <property type="term" value="C:membrane"/>
    <property type="evidence" value="ECO:0007669"/>
    <property type="project" value="UniProtKB-SubCell"/>
</dbReference>
<dbReference type="GO" id="GO:0098609">
    <property type="term" value="P:cell-cell adhesion"/>
    <property type="evidence" value="ECO:0007669"/>
    <property type="project" value="TreeGrafter"/>
</dbReference>
<dbReference type="InterPro" id="IPR036179">
    <property type="entry name" value="Ig-like_dom_sf"/>
</dbReference>
<feature type="domain" description="Ig-like" evidence="5">
    <location>
        <begin position="337"/>
        <end position="423"/>
    </location>
</feature>
<dbReference type="InterPro" id="IPR003961">
    <property type="entry name" value="FN3_dom"/>
</dbReference>
<dbReference type="GeneTree" id="ENSGT00940000164559"/>
<evidence type="ECO:0000256" key="2">
    <source>
        <dbReference type="ARBA" id="ARBA00023157"/>
    </source>
</evidence>
<dbReference type="Pfam" id="PF07679">
    <property type="entry name" value="I-set"/>
    <property type="match status" value="3"/>
</dbReference>
<dbReference type="Proteomes" id="UP000007648">
    <property type="component" value="Unassembled WGS sequence"/>
</dbReference>
<keyword evidence="1" id="KW-0677">Repeat</keyword>
<dbReference type="InterPro" id="IPR013098">
    <property type="entry name" value="Ig_I-set"/>
</dbReference>
<evidence type="ECO:0000313" key="7">
    <source>
        <dbReference type="Ensembl" id="ENSSHAP00000012783.2"/>
    </source>
</evidence>
<keyword evidence="2" id="KW-1015">Disulfide bond</keyword>
<keyword evidence="3" id="KW-0393">Immunoglobulin domain</keyword>
<reference evidence="7" key="3">
    <citation type="submission" date="2025-09" db="UniProtKB">
        <authorList>
            <consortium name="Ensembl"/>
        </authorList>
    </citation>
    <scope>IDENTIFICATION</scope>
</reference>
<reference evidence="7 8" key="1">
    <citation type="journal article" date="2011" name="Proc. Natl. Acad. Sci. U.S.A.">
        <title>Genetic diversity and population structure of the endangered marsupial Sarcophilus harrisii (Tasmanian devil).</title>
        <authorList>
            <person name="Miller W."/>
            <person name="Hayes V.M."/>
            <person name="Ratan A."/>
            <person name="Petersen D.C."/>
            <person name="Wittekindt N.E."/>
            <person name="Miller J."/>
            <person name="Walenz B."/>
            <person name="Knight J."/>
            <person name="Qi J."/>
            <person name="Zhao F."/>
            <person name="Wang Q."/>
            <person name="Bedoya-Reina O.C."/>
            <person name="Katiyar N."/>
            <person name="Tomsho L.P."/>
            <person name="Kasson L.M."/>
            <person name="Hardie R.A."/>
            <person name="Woodbridge P."/>
            <person name="Tindall E.A."/>
            <person name="Bertelsen M.F."/>
            <person name="Dixon D."/>
            <person name="Pyecroft S."/>
            <person name="Helgen K.M."/>
            <person name="Lesk A.M."/>
            <person name="Pringle T.H."/>
            <person name="Patterson N."/>
            <person name="Zhang Y."/>
            <person name="Kreiss A."/>
            <person name="Woods G.M."/>
            <person name="Jones M.E."/>
            <person name="Schuster S.C."/>
        </authorList>
    </citation>
    <scope>NUCLEOTIDE SEQUENCE [LARGE SCALE GENOMIC DNA]</scope>
</reference>
<sequence>MASAKAQGPGPVQALSQPALVPTPVPHSPSLASAQSQGPVPASLSGAAGSELAFVQEPGDVVALQEHPLLLRCQVEGEPPITISWQRDGIPLGNNSGATLMPDGSLHLGGFPNRHAPQGSPLASAGVHEYNCVAQNRYGRLVSRRARVQLASLSRFHQHPESMVVEQGGVARFQCLIRGVPEPTISWEHNRTALSPANHRFTLLPAGILQITSVGQSDVGTYRCVARNIAGTRYSQEAQLPRVLLSHPHPRRELDLSVPVFGCVTECGVTCCHGDLNPFLLDGRSIGVEGIQVLGTGNLMISDVSVQHSGVYVCAANRPGTRVRRTAQGVLLVQAPPEFVQWPQSVSKPPGSSAIFTCVAHGVPEPRLIWLKNGKVLNPDDNVRLTHNNSTLMLAAVTAADEAIYQCVAENSAGSNQASARLAVAGALQLPPAPQGLRASALSASAVRVSWEPPAAGDLPSIIGYVLHLQKKEDSDKWGLQEAVSKGTFEHVFTNLEPSTTYSIRLRAYSAEGASQDSPPVHITTMGSAPAALGFYTKVLNATSVRASWELPPQPGLIQGFKLFHRKLPAAHFEGPLLLASSASSFLYTDLEPAALYEIKLQAFNGNGDGNSTARFVSLRDALTADAGMWSLGKTLYRNGGVLSLSGGPRGRASLL</sequence>